<name>A0A5B8HWW4_9VIRU</name>
<protein>
    <submittedName>
        <fullName evidence="1">Uncharacterized protein</fullName>
    </submittedName>
</protein>
<proteinExistence type="predicted"/>
<reference evidence="1" key="1">
    <citation type="submission" date="2018-11" db="EMBL/GenBank/DDBJ databases">
        <title>A distinct lineage of giant viruses engineers rhodopsin photosystems in predatory marine eukaryotes.</title>
        <authorList>
            <person name="Needham D.M."/>
            <person name="Yoshizawa S."/>
            <person name="Hosaka T."/>
            <person name="Poirier C."/>
            <person name="Choi C.-J."/>
            <person name="Hehenberger E."/>
            <person name="Irwin N.A.T."/>
            <person name="Wilken S."/>
            <person name="Yung C.-M."/>
            <person name="Bachy C."/>
            <person name="Kurihara R."/>
            <person name="Nakajima Y."/>
            <person name="Kojima K."/>
            <person name="Kimura-Someya T."/>
            <person name="Leonard G."/>
            <person name="Malmstrom R.R."/>
            <person name="Mende D."/>
            <person name="Olson D.K."/>
            <person name="Sudo Y."/>
            <person name="Sudek S."/>
            <person name="Richards T.A."/>
            <person name="DeLong E.F."/>
            <person name="Keeling P.J."/>
            <person name="Santoro A.E."/>
            <person name="Shirouzu M."/>
            <person name="Iwasaki W."/>
            <person name="Worden A.Z."/>
        </authorList>
    </citation>
    <scope>NUCLEOTIDE SEQUENCE</scope>
</reference>
<accession>A0A5B8HWW4</accession>
<sequence length="117" mass="13969">MTNKIQKILEHSTTKNISLQKFQSWLENDSISFPFIPICIFDAPRLNNSIGTNNKYWILNQTNEDKLFNIEYNIECNIWHDVKIFIHIHDETKLYLICTYLNKKNIYKQNLVIMNSS</sequence>
<gene>
    <name evidence="1" type="ORF">6_35</name>
</gene>
<dbReference type="EMBL" id="MK250090">
    <property type="protein sequence ID" value="QDY52323.1"/>
    <property type="molecule type" value="Genomic_DNA"/>
</dbReference>
<organism evidence="1">
    <name type="scientific">Mimiviridae sp. ChoanoV1</name>
    <dbReference type="NCBI Taxonomy" id="2596887"/>
    <lineage>
        <taxon>Viruses</taxon>
        <taxon>Varidnaviria</taxon>
        <taxon>Bamfordvirae</taxon>
        <taxon>Nucleocytoviricota</taxon>
        <taxon>Megaviricetes</taxon>
        <taxon>Imitervirales</taxon>
        <taxon>Schizomimiviridae</taxon>
    </lineage>
</organism>
<evidence type="ECO:0000313" key="1">
    <source>
        <dbReference type="EMBL" id="QDY52323.1"/>
    </source>
</evidence>